<reference evidence="1 2" key="1">
    <citation type="submission" date="2017-11" db="EMBL/GenBank/DDBJ databases">
        <title>Complete genome of a free-living desiccation-tolerant cyanobacterium and its photosynthetic adaptation to extreme terrestrial habitat.</title>
        <authorList>
            <person name="Shang J."/>
        </authorList>
    </citation>
    <scope>NUCLEOTIDE SEQUENCE [LARGE SCALE GENOMIC DNA]</scope>
    <source>
        <strain evidence="1 2">CCNUN1</strain>
    </source>
</reference>
<dbReference type="InterPro" id="IPR054053">
    <property type="entry name" value="DUF6887"/>
</dbReference>
<dbReference type="AlphaFoldDB" id="A0A2K8SJT2"/>
<protein>
    <submittedName>
        <fullName evidence="1">Uncharacterized protein</fullName>
    </submittedName>
</protein>
<dbReference type="OrthoDB" id="426753at2"/>
<dbReference type="KEGG" id="nfl:COO91_01581"/>
<name>A0A2K8SJT2_9NOSO</name>
<keyword evidence="2" id="KW-1185">Reference proteome</keyword>
<proteinExistence type="predicted"/>
<sequence length="62" mass="7257">MNKPNFREMTRKQLRDYILQNRGDSEAIHALALHVQSNGKRLNSVDELQQVIQEKRNQGLEP</sequence>
<dbReference type="Pfam" id="PF21826">
    <property type="entry name" value="DUF6887"/>
    <property type="match status" value="1"/>
</dbReference>
<gene>
    <name evidence="1" type="ORF">COO91_01581</name>
</gene>
<evidence type="ECO:0000313" key="1">
    <source>
        <dbReference type="EMBL" id="AUB35691.1"/>
    </source>
</evidence>
<dbReference type="EMBL" id="CP024785">
    <property type="protein sequence ID" value="AUB35691.1"/>
    <property type="molecule type" value="Genomic_DNA"/>
</dbReference>
<dbReference type="RefSeq" id="WP_100897830.1">
    <property type="nucleotide sequence ID" value="NZ_CAWNNC010000001.1"/>
</dbReference>
<evidence type="ECO:0000313" key="2">
    <source>
        <dbReference type="Proteomes" id="UP000232003"/>
    </source>
</evidence>
<accession>A0A2K8SJT2</accession>
<organism evidence="1 2">
    <name type="scientific">Nostoc flagelliforme CCNUN1</name>
    <dbReference type="NCBI Taxonomy" id="2038116"/>
    <lineage>
        <taxon>Bacteria</taxon>
        <taxon>Bacillati</taxon>
        <taxon>Cyanobacteriota</taxon>
        <taxon>Cyanophyceae</taxon>
        <taxon>Nostocales</taxon>
        <taxon>Nostocaceae</taxon>
        <taxon>Nostoc</taxon>
    </lineage>
</organism>
<dbReference type="Proteomes" id="UP000232003">
    <property type="component" value="Chromosome"/>
</dbReference>